<dbReference type="Proteomes" id="UP001472677">
    <property type="component" value="Unassembled WGS sequence"/>
</dbReference>
<evidence type="ECO:0000313" key="3">
    <source>
        <dbReference type="Proteomes" id="UP001472677"/>
    </source>
</evidence>
<feature type="region of interest" description="Disordered" evidence="1">
    <location>
        <begin position="1"/>
        <end position="22"/>
    </location>
</feature>
<organism evidence="2 3">
    <name type="scientific">Hibiscus sabdariffa</name>
    <name type="common">roselle</name>
    <dbReference type="NCBI Taxonomy" id="183260"/>
    <lineage>
        <taxon>Eukaryota</taxon>
        <taxon>Viridiplantae</taxon>
        <taxon>Streptophyta</taxon>
        <taxon>Embryophyta</taxon>
        <taxon>Tracheophyta</taxon>
        <taxon>Spermatophyta</taxon>
        <taxon>Magnoliopsida</taxon>
        <taxon>eudicotyledons</taxon>
        <taxon>Gunneridae</taxon>
        <taxon>Pentapetalae</taxon>
        <taxon>rosids</taxon>
        <taxon>malvids</taxon>
        <taxon>Malvales</taxon>
        <taxon>Malvaceae</taxon>
        <taxon>Malvoideae</taxon>
        <taxon>Hibiscus</taxon>
    </lineage>
</organism>
<evidence type="ECO:0000256" key="1">
    <source>
        <dbReference type="SAM" id="MobiDB-lite"/>
    </source>
</evidence>
<sequence length="188" mass="20778">MVESSSGDCSSRSPTIDRTGDKNLDSTDAINAIFLGRNNLVNGNKEGLVTANSLGADDLNRAANCSIEDDTTSINIPEVFTPYNDIAYQNENVVFKVELVDNNENVENNMEVGLHEVVVSAKGLGPSLIRIRETNERYCPKEIEEENKIRGFADFEGNSLLDLDLKARWSRQTKESRKAIKLGKKLGI</sequence>
<evidence type="ECO:0000313" key="2">
    <source>
        <dbReference type="EMBL" id="KAK8601204.1"/>
    </source>
</evidence>
<comment type="caution">
    <text evidence="2">The sequence shown here is derived from an EMBL/GenBank/DDBJ whole genome shotgun (WGS) entry which is preliminary data.</text>
</comment>
<keyword evidence="3" id="KW-1185">Reference proteome</keyword>
<gene>
    <name evidence="2" type="ORF">V6N12_051045</name>
</gene>
<protein>
    <submittedName>
        <fullName evidence="2">Uncharacterized protein</fullName>
    </submittedName>
</protein>
<dbReference type="EMBL" id="JBBPBM010000001">
    <property type="protein sequence ID" value="KAK8601204.1"/>
    <property type="molecule type" value="Genomic_DNA"/>
</dbReference>
<proteinExistence type="predicted"/>
<accession>A0ABR2GG13</accession>
<reference evidence="2 3" key="1">
    <citation type="journal article" date="2024" name="G3 (Bethesda)">
        <title>Genome assembly of Hibiscus sabdariffa L. provides insights into metabolisms of medicinal natural products.</title>
        <authorList>
            <person name="Kim T."/>
        </authorList>
    </citation>
    <scope>NUCLEOTIDE SEQUENCE [LARGE SCALE GENOMIC DNA]</scope>
    <source>
        <strain evidence="2">TK-2024</strain>
        <tissue evidence="2">Old leaves</tissue>
    </source>
</reference>
<feature type="compositionally biased region" description="Polar residues" evidence="1">
    <location>
        <begin position="1"/>
        <end position="16"/>
    </location>
</feature>
<name>A0ABR2GG13_9ROSI</name>